<dbReference type="EMBL" id="FNYC01000001">
    <property type="protein sequence ID" value="SEI44811.1"/>
    <property type="molecule type" value="Genomic_DNA"/>
</dbReference>
<dbReference type="Proteomes" id="UP000199420">
    <property type="component" value="Unassembled WGS sequence"/>
</dbReference>
<dbReference type="STRING" id="529704.SAMN02927913_0630"/>
<reference evidence="1 2" key="1">
    <citation type="submission" date="2016-10" db="EMBL/GenBank/DDBJ databases">
        <authorList>
            <person name="de Groot N.N."/>
        </authorList>
    </citation>
    <scope>NUCLEOTIDE SEQUENCE [LARGE SCALE GENOMIC DNA]</scope>
    <source>
        <strain evidence="1 2">DSM 26515</strain>
    </source>
</reference>
<accession>A0A1H6QM21</accession>
<gene>
    <name evidence="1" type="ORF">SAMN04487997_0714</name>
</gene>
<name>A0A1H6QM21_9GAMM</name>
<evidence type="ECO:0000313" key="2">
    <source>
        <dbReference type="Proteomes" id="UP000199420"/>
    </source>
</evidence>
<protein>
    <submittedName>
        <fullName evidence="1">Uncharacterized protein</fullName>
    </submittedName>
</protein>
<organism evidence="1 2">
    <name type="scientific">Frateuria terrea</name>
    <dbReference type="NCBI Taxonomy" id="529704"/>
    <lineage>
        <taxon>Bacteria</taxon>
        <taxon>Pseudomonadati</taxon>
        <taxon>Pseudomonadota</taxon>
        <taxon>Gammaproteobacteria</taxon>
        <taxon>Lysobacterales</taxon>
        <taxon>Rhodanobacteraceae</taxon>
        <taxon>Frateuria</taxon>
    </lineage>
</organism>
<dbReference type="AlphaFoldDB" id="A0A1H6QM21"/>
<dbReference type="OrthoDB" id="1416286at2"/>
<sequence length="375" mass="41267">MSAADLNVAAALMDAFARRTGLEGHAPAVRYLWTDAFATCNFLGLADAGGGSARYDALAERTIAQVHEVLAHFRTDDFRTGWLRGPHGHAEQDHPTRAGLRIGKPLAERGTGEPFDERLEWERDGQYFHYLTRWMHALDRCARHRRAAHFNRWARELADTAHRAFTVHGGRGMYWKMSTDLARPLVASMGQHDPLDGLLTARALRATAQVLGDTSGPGLLDAIADYTAMVQGSRMATSDPLGLGGLLLDALRLDRLSRPGDEADRALLDQLLASALASLPHNQLALDAPAEARLGFRELGLAIGLAALERLIVAPAGRPDPHRLHALRPYLPLRQAIQDYWRQPAHRVAATWTEHRDINEVMLATSLAPEGWLGD</sequence>
<evidence type="ECO:0000313" key="1">
    <source>
        <dbReference type="EMBL" id="SEI44811.1"/>
    </source>
</evidence>
<dbReference type="RefSeq" id="WP_091333500.1">
    <property type="nucleotide sequence ID" value="NZ_FNYC01000001.1"/>
</dbReference>
<keyword evidence="2" id="KW-1185">Reference proteome</keyword>
<proteinExistence type="predicted"/>